<dbReference type="SUPFAM" id="SSF53098">
    <property type="entry name" value="Ribonuclease H-like"/>
    <property type="match status" value="1"/>
</dbReference>
<dbReference type="InterPro" id="IPR012337">
    <property type="entry name" value="RNaseH-like_sf"/>
</dbReference>
<evidence type="ECO:0000313" key="2">
    <source>
        <dbReference type="Proteomes" id="UP000480943"/>
    </source>
</evidence>
<dbReference type="Proteomes" id="UP000480943">
    <property type="component" value="Unassembled WGS sequence"/>
</dbReference>
<dbReference type="InterPro" id="IPR050900">
    <property type="entry name" value="Transposase_IS3/IS150/IS904"/>
</dbReference>
<dbReference type="AlphaFoldDB" id="A0AAD3WU42"/>
<gene>
    <name evidence="1" type="ORF">F6450_14670</name>
</gene>
<dbReference type="InterPro" id="IPR036397">
    <property type="entry name" value="RNaseH_sf"/>
</dbReference>
<sequence length="82" mass="9677">MAVQKRKSCRDAAFNSDQRCQYTSESYQRSLREFDIESSMSRAENYLNNVVTERFFRSLKSKQALPSLRDSKPSHSRYNQLC</sequence>
<protein>
    <recommendedName>
        <fullName evidence="3">Integrase catalytic domain-containing protein</fullName>
    </recommendedName>
</protein>
<dbReference type="PANTHER" id="PTHR46889:SF4">
    <property type="entry name" value="TRANSPOSASE INSO FOR INSERTION SEQUENCE ELEMENT IS911B-RELATED"/>
    <property type="match status" value="1"/>
</dbReference>
<dbReference type="PANTHER" id="PTHR46889">
    <property type="entry name" value="TRANSPOSASE INSF FOR INSERTION SEQUENCE IS3B-RELATED"/>
    <property type="match status" value="1"/>
</dbReference>
<organism evidence="1 2">
    <name type="scientific">Photobacterium damselae subsp. damselae</name>
    <name type="common">Listonella damsela</name>
    <dbReference type="NCBI Taxonomy" id="85581"/>
    <lineage>
        <taxon>Bacteria</taxon>
        <taxon>Pseudomonadati</taxon>
        <taxon>Pseudomonadota</taxon>
        <taxon>Gammaproteobacteria</taxon>
        <taxon>Vibrionales</taxon>
        <taxon>Vibrionaceae</taxon>
        <taxon>Photobacterium</taxon>
    </lineage>
</organism>
<comment type="caution">
    <text evidence="1">The sequence shown here is derived from an EMBL/GenBank/DDBJ whole genome shotgun (WGS) entry which is preliminary data.</text>
</comment>
<evidence type="ECO:0008006" key="3">
    <source>
        <dbReference type="Google" id="ProtNLM"/>
    </source>
</evidence>
<dbReference type="GO" id="GO:0003676">
    <property type="term" value="F:nucleic acid binding"/>
    <property type="evidence" value="ECO:0007669"/>
    <property type="project" value="InterPro"/>
</dbReference>
<reference evidence="1 2" key="1">
    <citation type="submission" date="2019-09" db="EMBL/GenBank/DDBJ databases">
        <title>Photobacterium damselae subsp. damselae CDC-2227-81, a human clinical isolate.</title>
        <authorList>
            <person name="Osorio C.R."/>
        </authorList>
    </citation>
    <scope>NUCLEOTIDE SEQUENCE [LARGE SCALE GENOMIC DNA]</scope>
    <source>
        <strain evidence="1 2">CDC-2227-81</strain>
    </source>
</reference>
<proteinExistence type="predicted"/>
<dbReference type="Gene3D" id="3.30.420.10">
    <property type="entry name" value="Ribonuclease H-like superfamily/Ribonuclease H"/>
    <property type="match status" value="1"/>
</dbReference>
<dbReference type="EMBL" id="VZUQ01000073">
    <property type="protein sequence ID" value="KAB1178983.1"/>
    <property type="molecule type" value="Genomic_DNA"/>
</dbReference>
<evidence type="ECO:0000313" key="1">
    <source>
        <dbReference type="EMBL" id="KAB1178983.1"/>
    </source>
</evidence>
<name>A0AAD3WU42_PHODD</name>
<accession>A0AAD3WU42</accession>